<dbReference type="Ensembl" id="ENSCINT00000036601.1">
    <property type="protein sequence ID" value="ENSCINP00000033430.1"/>
    <property type="gene ID" value="ENSCING00000023670.1"/>
</dbReference>
<sequence>SRKLLETRKLLFKTIILNLQAENARAQELVLMG</sequence>
<evidence type="ECO:0000313" key="1">
    <source>
        <dbReference type="Ensembl" id="ENSCINP00000033430.1"/>
    </source>
</evidence>
<accession>H2XUU6</accession>
<dbReference type="EMBL" id="EAAA01001839">
    <property type="status" value="NOT_ANNOTATED_CDS"/>
    <property type="molecule type" value="Genomic_DNA"/>
</dbReference>
<evidence type="ECO:0000313" key="2">
    <source>
        <dbReference type="Proteomes" id="UP000008144"/>
    </source>
</evidence>
<reference evidence="1" key="2">
    <citation type="journal article" date="2008" name="Genome Biol.">
        <title>Improved genome assembly and evidence-based global gene model set for the chordate Ciona intestinalis: new insight into intron and operon populations.</title>
        <authorList>
            <person name="Satou Y."/>
            <person name="Mineta K."/>
            <person name="Ogasawara M."/>
            <person name="Sasakura Y."/>
            <person name="Shoguchi E."/>
            <person name="Ueno K."/>
            <person name="Yamada L."/>
            <person name="Matsumoto J."/>
            <person name="Wasserscheid J."/>
            <person name="Dewar K."/>
            <person name="Wiley G.B."/>
            <person name="Macmil S.L."/>
            <person name="Roe B.A."/>
            <person name="Zeller R.W."/>
            <person name="Hastings K.E."/>
            <person name="Lemaire P."/>
            <person name="Lindquist E."/>
            <person name="Endo T."/>
            <person name="Hotta K."/>
            <person name="Inaba K."/>
        </authorList>
    </citation>
    <scope>NUCLEOTIDE SEQUENCE [LARGE SCALE GENOMIC DNA]</scope>
    <source>
        <strain evidence="1">wild type</strain>
    </source>
</reference>
<dbReference type="Proteomes" id="UP000008144">
    <property type="component" value="Chromosome 3"/>
</dbReference>
<name>H2XUU6_CIOIN</name>
<reference evidence="2" key="1">
    <citation type="journal article" date="2002" name="Science">
        <title>The draft genome of Ciona intestinalis: insights into chordate and vertebrate origins.</title>
        <authorList>
            <person name="Dehal P."/>
            <person name="Satou Y."/>
            <person name="Campbell R.K."/>
            <person name="Chapman J."/>
            <person name="Degnan B."/>
            <person name="De Tomaso A."/>
            <person name="Davidson B."/>
            <person name="Di Gregorio A."/>
            <person name="Gelpke M."/>
            <person name="Goodstein D.M."/>
            <person name="Harafuji N."/>
            <person name="Hastings K.E."/>
            <person name="Ho I."/>
            <person name="Hotta K."/>
            <person name="Huang W."/>
            <person name="Kawashima T."/>
            <person name="Lemaire P."/>
            <person name="Martinez D."/>
            <person name="Meinertzhagen I.A."/>
            <person name="Necula S."/>
            <person name="Nonaka M."/>
            <person name="Putnam N."/>
            <person name="Rash S."/>
            <person name="Saiga H."/>
            <person name="Satake M."/>
            <person name="Terry A."/>
            <person name="Yamada L."/>
            <person name="Wang H.G."/>
            <person name="Awazu S."/>
            <person name="Azumi K."/>
            <person name="Boore J."/>
            <person name="Branno M."/>
            <person name="Chin-Bow S."/>
            <person name="DeSantis R."/>
            <person name="Doyle S."/>
            <person name="Francino P."/>
            <person name="Keys D.N."/>
            <person name="Haga S."/>
            <person name="Hayashi H."/>
            <person name="Hino K."/>
            <person name="Imai K.S."/>
            <person name="Inaba K."/>
            <person name="Kano S."/>
            <person name="Kobayashi K."/>
            <person name="Kobayashi M."/>
            <person name="Lee B.I."/>
            <person name="Makabe K.W."/>
            <person name="Manohar C."/>
            <person name="Matassi G."/>
            <person name="Medina M."/>
            <person name="Mochizuki Y."/>
            <person name="Mount S."/>
            <person name="Morishita T."/>
            <person name="Miura S."/>
            <person name="Nakayama A."/>
            <person name="Nishizaka S."/>
            <person name="Nomoto H."/>
            <person name="Ohta F."/>
            <person name="Oishi K."/>
            <person name="Rigoutsos I."/>
            <person name="Sano M."/>
            <person name="Sasaki A."/>
            <person name="Sasakura Y."/>
            <person name="Shoguchi E."/>
            <person name="Shin-i T."/>
            <person name="Spagnuolo A."/>
            <person name="Stainier D."/>
            <person name="Suzuki M.M."/>
            <person name="Tassy O."/>
            <person name="Takatori N."/>
            <person name="Tokuoka M."/>
            <person name="Yagi K."/>
            <person name="Yoshizaki F."/>
            <person name="Wada S."/>
            <person name="Zhang C."/>
            <person name="Hyatt P.D."/>
            <person name="Larimer F."/>
            <person name="Detter C."/>
            <person name="Doggett N."/>
            <person name="Glavina T."/>
            <person name="Hawkins T."/>
            <person name="Richardson P."/>
            <person name="Lucas S."/>
            <person name="Kohara Y."/>
            <person name="Levine M."/>
            <person name="Satoh N."/>
            <person name="Rokhsar D.S."/>
        </authorList>
    </citation>
    <scope>NUCLEOTIDE SEQUENCE [LARGE SCALE GENOMIC DNA]</scope>
</reference>
<reference evidence="1" key="3">
    <citation type="submission" date="2025-08" db="UniProtKB">
        <authorList>
            <consortium name="Ensembl"/>
        </authorList>
    </citation>
    <scope>IDENTIFICATION</scope>
</reference>
<keyword evidence="2" id="KW-1185">Reference proteome</keyword>
<dbReference type="AlphaFoldDB" id="H2XUU6"/>
<proteinExistence type="predicted"/>
<protein>
    <submittedName>
        <fullName evidence="1">Uncharacterized protein</fullName>
    </submittedName>
</protein>
<organism evidence="1 2">
    <name type="scientific">Ciona intestinalis</name>
    <name type="common">Transparent sea squirt</name>
    <name type="synonym">Ascidia intestinalis</name>
    <dbReference type="NCBI Taxonomy" id="7719"/>
    <lineage>
        <taxon>Eukaryota</taxon>
        <taxon>Metazoa</taxon>
        <taxon>Chordata</taxon>
        <taxon>Tunicata</taxon>
        <taxon>Ascidiacea</taxon>
        <taxon>Phlebobranchia</taxon>
        <taxon>Cionidae</taxon>
        <taxon>Ciona</taxon>
    </lineage>
</organism>
<dbReference type="HOGENOM" id="CLU_3386972_0_0_1"/>
<dbReference type="InParanoid" id="H2XUU6"/>
<reference evidence="1" key="4">
    <citation type="submission" date="2025-09" db="UniProtKB">
        <authorList>
            <consortium name="Ensembl"/>
        </authorList>
    </citation>
    <scope>IDENTIFICATION</scope>
</reference>